<evidence type="ECO:0000313" key="8">
    <source>
        <dbReference type="Proteomes" id="UP000550787"/>
    </source>
</evidence>
<comment type="caution">
    <text evidence="7">The sequence shown here is derived from an EMBL/GenBank/DDBJ whole genome shotgun (WGS) entry which is preliminary data.</text>
</comment>
<dbReference type="Gene3D" id="1.10.357.10">
    <property type="entry name" value="Tetracycline Repressor, domain 2"/>
    <property type="match status" value="1"/>
</dbReference>
<dbReference type="PRINTS" id="PR00455">
    <property type="entry name" value="HTHTETR"/>
</dbReference>
<dbReference type="EMBL" id="JABEQG010000015">
    <property type="protein sequence ID" value="MBB2156542.1"/>
    <property type="molecule type" value="Genomic_DNA"/>
</dbReference>
<dbReference type="Pfam" id="PF00440">
    <property type="entry name" value="TetR_N"/>
    <property type="match status" value="1"/>
</dbReference>
<accession>A0A7W4I509</accession>
<dbReference type="SUPFAM" id="SSF48498">
    <property type="entry name" value="Tetracyclin repressor-like, C-terminal domain"/>
    <property type="match status" value="1"/>
</dbReference>
<proteinExistence type="predicted"/>
<evidence type="ECO:0000256" key="3">
    <source>
        <dbReference type="ARBA" id="ARBA00023163"/>
    </source>
</evidence>
<dbReference type="InterPro" id="IPR036271">
    <property type="entry name" value="Tet_transcr_reg_TetR-rel_C_sf"/>
</dbReference>
<dbReference type="PANTHER" id="PTHR47506:SF6">
    <property type="entry name" value="HTH-TYPE TRANSCRIPTIONAL REPRESSOR NEMR"/>
    <property type="match status" value="1"/>
</dbReference>
<dbReference type="SUPFAM" id="SSF46689">
    <property type="entry name" value="Homeodomain-like"/>
    <property type="match status" value="1"/>
</dbReference>
<keyword evidence="3" id="KW-0804">Transcription</keyword>
<feature type="DNA-binding region" description="H-T-H motif" evidence="4">
    <location>
        <begin position="59"/>
        <end position="78"/>
    </location>
</feature>
<keyword evidence="1" id="KW-0805">Transcription regulation</keyword>
<evidence type="ECO:0000256" key="1">
    <source>
        <dbReference type="ARBA" id="ARBA00023015"/>
    </source>
</evidence>
<evidence type="ECO:0000256" key="2">
    <source>
        <dbReference type="ARBA" id="ARBA00023125"/>
    </source>
</evidence>
<dbReference type="PROSITE" id="PS50977">
    <property type="entry name" value="HTH_TETR_2"/>
    <property type="match status" value="1"/>
</dbReference>
<reference evidence="7 8" key="1">
    <citation type="submission" date="2020-04" db="EMBL/GenBank/DDBJ databases">
        <title>Description of novel Gluconacetobacter.</title>
        <authorList>
            <person name="Sombolestani A."/>
        </authorList>
    </citation>
    <scope>NUCLEOTIDE SEQUENCE [LARGE SCALE GENOMIC DNA]</scope>
    <source>
        <strain evidence="7 8">LMG 7603</strain>
    </source>
</reference>
<gene>
    <name evidence="7" type="ORF">HLH33_09505</name>
</gene>
<organism evidence="7 8">
    <name type="scientific">Gluconacetobacter diazotrophicus</name>
    <name type="common">Acetobacter diazotrophicus</name>
    <dbReference type="NCBI Taxonomy" id="33996"/>
    <lineage>
        <taxon>Bacteria</taxon>
        <taxon>Pseudomonadati</taxon>
        <taxon>Pseudomonadota</taxon>
        <taxon>Alphaproteobacteria</taxon>
        <taxon>Acetobacterales</taxon>
        <taxon>Acetobacteraceae</taxon>
        <taxon>Gluconacetobacter</taxon>
    </lineage>
</organism>
<protein>
    <submittedName>
        <fullName evidence="7">TetR/AcrR family transcriptional regulator</fullName>
    </submittedName>
</protein>
<evidence type="ECO:0000313" key="7">
    <source>
        <dbReference type="EMBL" id="MBB2156542.1"/>
    </source>
</evidence>
<evidence type="ECO:0000256" key="5">
    <source>
        <dbReference type="SAM" id="Coils"/>
    </source>
</evidence>
<evidence type="ECO:0000259" key="6">
    <source>
        <dbReference type="PROSITE" id="PS50977"/>
    </source>
</evidence>
<evidence type="ECO:0000256" key="4">
    <source>
        <dbReference type="PROSITE-ProRule" id="PRU00335"/>
    </source>
</evidence>
<keyword evidence="2 4" id="KW-0238">DNA-binding</keyword>
<feature type="domain" description="HTH tetR-type" evidence="6">
    <location>
        <begin position="36"/>
        <end position="96"/>
    </location>
</feature>
<dbReference type="PANTHER" id="PTHR47506">
    <property type="entry name" value="TRANSCRIPTIONAL REGULATORY PROTEIN"/>
    <property type="match status" value="1"/>
</dbReference>
<sequence length="229" mass="25567">MRRSGRDTRFGRPRRACDNEVEDVAQTKIKKRGGRPNNRAHLLSVANTLFMKSGFRDVSVDRISEAASVTKQTLYYHFANKEQLVVEVLEERIDDIEASLAAAINAHTAPRDRLKAIFDWHTAWFNQPDFTGCMFSRAASEYKGEQRDIAELVELQKLELRRAIRALVEACGVPPARTDTIARSFLCLLDGAVISAQILGERDAADNVWLTAETILAVEAGRPMDPAAP</sequence>
<dbReference type="InterPro" id="IPR009057">
    <property type="entry name" value="Homeodomain-like_sf"/>
</dbReference>
<dbReference type="GO" id="GO:0003677">
    <property type="term" value="F:DNA binding"/>
    <property type="evidence" value="ECO:0007669"/>
    <property type="project" value="UniProtKB-UniRule"/>
</dbReference>
<feature type="coiled-coil region" evidence="5">
    <location>
        <begin position="79"/>
        <end position="106"/>
    </location>
</feature>
<dbReference type="Proteomes" id="UP000550787">
    <property type="component" value="Unassembled WGS sequence"/>
</dbReference>
<name>A0A7W4I509_GLUDI</name>
<dbReference type="InterPro" id="IPR001647">
    <property type="entry name" value="HTH_TetR"/>
</dbReference>
<keyword evidence="5" id="KW-0175">Coiled coil</keyword>
<dbReference type="AlphaFoldDB" id="A0A7W4I509"/>